<name>A0A1M5S5Q1_9ACTN</name>
<reference evidence="2 3" key="1">
    <citation type="submission" date="2016-11" db="EMBL/GenBank/DDBJ databases">
        <authorList>
            <person name="Jaros S."/>
            <person name="Januszkiewicz K."/>
            <person name="Wedrychowicz H."/>
        </authorList>
    </citation>
    <scope>NUCLEOTIDE SEQUENCE [LARGE SCALE GENOMIC DNA]</scope>
    <source>
        <strain evidence="2 3">DSM 45627</strain>
    </source>
</reference>
<dbReference type="STRING" id="1206085.SAMN05443575_3746"/>
<feature type="compositionally biased region" description="Basic residues" evidence="1">
    <location>
        <begin position="10"/>
        <end position="21"/>
    </location>
</feature>
<sequence length="84" mass="9014">MGTVDGVRGARARRAVPRPRRAPVPQCPIRLGESCSLCLPGASGPHDCTLVQLVMSDPELRERLAELRRGPGPVTSDSRSPRTS</sequence>
<dbReference type="Proteomes" id="UP000186132">
    <property type="component" value="Unassembled WGS sequence"/>
</dbReference>
<dbReference type="EMBL" id="FQVU01000005">
    <property type="protein sequence ID" value="SHH33821.1"/>
    <property type="molecule type" value="Genomic_DNA"/>
</dbReference>
<gene>
    <name evidence="2" type="ORF">SAMN05443575_3746</name>
</gene>
<evidence type="ECO:0000256" key="1">
    <source>
        <dbReference type="SAM" id="MobiDB-lite"/>
    </source>
</evidence>
<dbReference type="InterPro" id="IPR046658">
    <property type="entry name" value="DUF6767"/>
</dbReference>
<evidence type="ECO:0000313" key="3">
    <source>
        <dbReference type="Proteomes" id="UP000186132"/>
    </source>
</evidence>
<dbReference type="AlphaFoldDB" id="A0A1M5S5Q1"/>
<keyword evidence="3" id="KW-1185">Reference proteome</keyword>
<accession>A0A1M5S5Q1</accession>
<dbReference type="Pfam" id="PF20555">
    <property type="entry name" value="DUF6767"/>
    <property type="match status" value="1"/>
</dbReference>
<organism evidence="2 3">
    <name type="scientific">Jatrophihabitans endophyticus</name>
    <dbReference type="NCBI Taxonomy" id="1206085"/>
    <lineage>
        <taxon>Bacteria</taxon>
        <taxon>Bacillati</taxon>
        <taxon>Actinomycetota</taxon>
        <taxon>Actinomycetes</taxon>
        <taxon>Jatrophihabitantales</taxon>
        <taxon>Jatrophihabitantaceae</taxon>
        <taxon>Jatrophihabitans</taxon>
    </lineage>
</organism>
<feature type="compositionally biased region" description="Polar residues" evidence="1">
    <location>
        <begin position="75"/>
        <end position="84"/>
    </location>
</feature>
<protein>
    <submittedName>
        <fullName evidence="2">Uncharacterized protein</fullName>
    </submittedName>
</protein>
<evidence type="ECO:0000313" key="2">
    <source>
        <dbReference type="EMBL" id="SHH33821.1"/>
    </source>
</evidence>
<feature type="region of interest" description="Disordered" evidence="1">
    <location>
        <begin position="65"/>
        <end position="84"/>
    </location>
</feature>
<proteinExistence type="predicted"/>
<feature type="region of interest" description="Disordered" evidence="1">
    <location>
        <begin position="1"/>
        <end position="24"/>
    </location>
</feature>